<name>X1GIX6_9ZZZZ</name>
<dbReference type="InterPro" id="IPR003766">
    <property type="entry name" value="Uronate_isomerase"/>
</dbReference>
<comment type="pathway">
    <text evidence="2">Carbohydrate metabolism; pentose and glucuronate interconversion.</text>
</comment>
<dbReference type="Pfam" id="PF02614">
    <property type="entry name" value="UxaC"/>
    <property type="match status" value="1"/>
</dbReference>
<evidence type="ECO:0000256" key="6">
    <source>
        <dbReference type="ARBA" id="ARBA00023235"/>
    </source>
</evidence>
<comment type="caution">
    <text evidence="7">The sequence shown here is derived from an EMBL/GenBank/DDBJ whole genome shotgun (WGS) entry which is preliminary data.</text>
</comment>
<dbReference type="UniPathway" id="UPA00246"/>
<comment type="catalytic activity">
    <reaction evidence="1">
        <text>D-glucuronate = D-fructuronate</text>
        <dbReference type="Rhea" id="RHEA:13049"/>
        <dbReference type="ChEBI" id="CHEBI:58720"/>
        <dbReference type="ChEBI" id="CHEBI:59863"/>
        <dbReference type="EC" id="5.3.1.12"/>
    </reaction>
</comment>
<dbReference type="Gene3D" id="3.20.20.140">
    <property type="entry name" value="Metal-dependent hydrolases"/>
    <property type="match status" value="2"/>
</dbReference>
<sequence>MTDVFITENFMLRSDAAVELYHNYARDLPIIDYHCHLPPRQVAQDHRFENLTEIWLGGDHYKWRLMRAAGVDERFITGDASDPEKFEKFAQVVPTMLRNPMYHWVHLELKRPFGISDRLLNGETARGIWDECNAMLGRPEFSARGIMKQMNVVLVCTTDDPTDSLEHHRAIAGDDSFDIAVLPSFRTDCTRAVESPGEFSAWTDKLAAAADVDINGFDAFLDALRKRHNYFHRAGCRLSDHGTETVYAAQYTDGEVAAIFDKVRGGGQLDPP</sequence>
<dbReference type="PANTHER" id="PTHR30068:SF4">
    <property type="entry name" value="URONATE ISOMERASE"/>
    <property type="match status" value="1"/>
</dbReference>
<dbReference type="GO" id="GO:0008880">
    <property type="term" value="F:glucuronate isomerase activity"/>
    <property type="evidence" value="ECO:0007669"/>
    <property type="project" value="UniProtKB-EC"/>
</dbReference>
<dbReference type="GO" id="GO:0042840">
    <property type="term" value="P:D-glucuronate catabolic process"/>
    <property type="evidence" value="ECO:0007669"/>
    <property type="project" value="TreeGrafter"/>
</dbReference>
<feature type="non-terminal residue" evidence="7">
    <location>
        <position position="272"/>
    </location>
</feature>
<evidence type="ECO:0000256" key="5">
    <source>
        <dbReference type="ARBA" id="ARBA00020555"/>
    </source>
</evidence>
<organism evidence="7">
    <name type="scientific">marine sediment metagenome</name>
    <dbReference type="NCBI Taxonomy" id="412755"/>
    <lineage>
        <taxon>unclassified sequences</taxon>
        <taxon>metagenomes</taxon>
        <taxon>ecological metagenomes</taxon>
    </lineage>
</organism>
<dbReference type="EMBL" id="BARU01008460">
    <property type="protein sequence ID" value="GAH41549.1"/>
    <property type="molecule type" value="Genomic_DNA"/>
</dbReference>
<accession>X1GIX6</accession>
<evidence type="ECO:0000256" key="3">
    <source>
        <dbReference type="ARBA" id="ARBA00008397"/>
    </source>
</evidence>
<gene>
    <name evidence="7" type="ORF">S03H2_16550</name>
</gene>
<evidence type="ECO:0000256" key="4">
    <source>
        <dbReference type="ARBA" id="ARBA00012546"/>
    </source>
</evidence>
<evidence type="ECO:0000256" key="1">
    <source>
        <dbReference type="ARBA" id="ARBA00001165"/>
    </source>
</evidence>
<dbReference type="GO" id="GO:0019698">
    <property type="term" value="P:D-galacturonate catabolic process"/>
    <property type="evidence" value="ECO:0007669"/>
    <property type="project" value="TreeGrafter"/>
</dbReference>
<protein>
    <recommendedName>
        <fullName evidence="5">Uronate isomerase</fullName>
        <ecNumber evidence="4">5.3.1.12</ecNumber>
    </recommendedName>
</protein>
<evidence type="ECO:0000256" key="2">
    <source>
        <dbReference type="ARBA" id="ARBA00004892"/>
    </source>
</evidence>
<comment type="similarity">
    <text evidence="3">Belongs to the metallo-dependent hydrolases superfamily. Uronate isomerase family.</text>
</comment>
<dbReference type="EC" id="5.3.1.12" evidence="4"/>
<dbReference type="InterPro" id="IPR032466">
    <property type="entry name" value="Metal_Hydrolase"/>
</dbReference>
<dbReference type="PANTHER" id="PTHR30068">
    <property type="entry name" value="URONATE ISOMERASE"/>
    <property type="match status" value="1"/>
</dbReference>
<proteinExistence type="inferred from homology"/>
<dbReference type="AlphaFoldDB" id="X1GIX6"/>
<dbReference type="Gene3D" id="1.10.2020.10">
    <property type="entry name" value="uronate isomerase, domain 2, chain A"/>
    <property type="match status" value="1"/>
</dbReference>
<dbReference type="SUPFAM" id="SSF51556">
    <property type="entry name" value="Metallo-dependent hydrolases"/>
    <property type="match status" value="1"/>
</dbReference>
<evidence type="ECO:0000313" key="7">
    <source>
        <dbReference type="EMBL" id="GAH41549.1"/>
    </source>
</evidence>
<keyword evidence="6" id="KW-0413">Isomerase</keyword>
<reference evidence="7" key="1">
    <citation type="journal article" date="2014" name="Front. Microbiol.">
        <title>High frequency of phylogenetically diverse reductive dehalogenase-homologous genes in deep subseafloor sedimentary metagenomes.</title>
        <authorList>
            <person name="Kawai M."/>
            <person name="Futagami T."/>
            <person name="Toyoda A."/>
            <person name="Takaki Y."/>
            <person name="Nishi S."/>
            <person name="Hori S."/>
            <person name="Arai W."/>
            <person name="Tsubouchi T."/>
            <person name="Morono Y."/>
            <person name="Uchiyama I."/>
            <person name="Ito T."/>
            <person name="Fujiyama A."/>
            <person name="Inagaki F."/>
            <person name="Takami H."/>
        </authorList>
    </citation>
    <scope>NUCLEOTIDE SEQUENCE</scope>
    <source>
        <strain evidence="7">Expedition CK06-06</strain>
    </source>
</reference>